<evidence type="ECO:0000313" key="3">
    <source>
        <dbReference type="EMBL" id="CDO96028.1"/>
    </source>
</evidence>
<dbReference type="InterPro" id="IPR047415">
    <property type="entry name" value="Pcf11_CID"/>
</dbReference>
<dbReference type="Pfam" id="PF04818">
    <property type="entry name" value="CID"/>
    <property type="match status" value="1"/>
</dbReference>
<dbReference type="GO" id="GO:0031124">
    <property type="term" value="P:mRNA 3'-end processing"/>
    <property type="evidence" value="ECO:0007669"/>
    <property type="project" value="InterPro"/>
</dbReference>
<dbReference type="InterPro" id="IPR008942">
    <property type="entry name" value="ENTH_VHS"/>
</dbReference>
<feature type="domain" description="CID" evidence="2">
    <location>
        <begin position="5"/>
        <end position="140"/>
    </location>
</feature>
<reference evidence="3 4" key="1">
    <citation type="submission" date="2014-03" db="EMBL/GenBank/DDBJ databases">
        <title>The genome of Kluyveromyces dobzhanskii.</title>
        <authorList>
            <person name="Nystedt B."/>
            <person name="Astrom S."/>
        </authorList>
    </citation>
    <scope>NUCLEOTIDE SEQUENCE [LARGE SCALE GENOMIC DNA]</scope>
    <source>
        <strain evidence="3 4">CBS 2104</strain>
    </source>
</reference>
<dbReference type="InterPro" id="IPR045154">
    <property type="entry name" value="PCF11-like"/>
</dbReference>
<feature type="compositionally biased region" description="Low complexity" evidence="1">
    <location>
        <begin position="267"/>
        <end position="282"/>
    </location>
</feature>
<dbReference type="PANTHER" id="PTHR15921">
    <property type="entry name" value="PRE-MRNA CLEAVAGE COMPLEX II"/>
    <property type="match status" value="1"/>
</dbReference>
<dbReference type="PROSITE" id="PS51391">
    <property type="entry name" value="CID"/>
    <property type="match status" value="1"/>
</dbReference>
<evidence type="ECO:0000259" key="2">
    <source>
        <dbReference type="PROSITE" id="PS51391"/>
    </source>
</evidence>
<dbReference type="AlphaFoldDB" id="A0A0A8LD00"/>
<evidence type="ECO:0000313" key="4">
    <source>
        <dbReference type="Proteomes" id="UP000031516"/>
    </source>
</evidence>
<dbReference type="InterPro" id="IPR006569">
    <property type="entry name" value="CID_dom"/>
</dbReference>
<feature type="compositionally biased region" description="Low complexity" evidence="1">
    <location>
        <begin position="235"/>
        <end position="253"/>
    </location>
</feature>
<proteinExistence type="predicted"/>
<dbReference type="CDD" id="cd16982">
    <property type="entry name" value="CID_Pcf11"/>
    <property type="match status" value="1"/>
</dbReference>
<dbReference type="SMART" id="SM00582">
    <property type="entry name" value="RPR"/>
    <property type="match status" value="1"/>
</dbReference>
<feature type="region of interest" description="Disordered" evidence="1">
    <location>
        <begin position="235"/>
        <end position="282"/>
    </location>
</feature>
<dbReference type="Pfam" id="PF11526">
    <property type="entry name" value="Pfc11_Clp1_ID"/>
    <property type="match status" value="1"/>
</dbReference>
<dbReference type="Gene3D" id="1.25.40.90">
    <property type="match status" value="1"/>
</dbReference>
<evidence type="ECO:0000256" key="1">
    <source>
        <dbReference type="SAM" id="MobiDB-lite"/>
    </source>
</evidence>
<protein>
    <submittedName>
        <fullName evidence="3">WGS project CCBQ000000000 data, contig 00010</fullName>
    </submittedName>
</protein>
<dbReference type="InterPro" id="IPR054128">
    <property type="entry name" value="Pfc11_Rna14/15-ID"/>
</dbReference>
<dbReference type="GO" id="GO:0000993">
    <property type="term" value="F:RNA polymerase II complex binding"/>
    <property type="evidence" value="ECO:0007669"/>
    <property type="project" value="InterPro"/>
</dbReference>
<dbReference type="Proteomes" id="UP000031516">
    <property type="component" value="Unassembled WGS sequence"/>
</dbReference>
<dbReference type="OrthoDB" id="2129491at2759"/>
<dbReference type="GO" id="GO:0005849">
    <property type="term" value="C:mRNA cleavage factor complex"/>
    <property type="evidence" value="ECO:0007669"/>
    <property type="project" value="InterPro"/>
</dbReference>
<dbReference type="FunFam" id="1.25.40.90:FF:000016">
    <property type="entry name" value="mRNA cleavage factor complex component Pcf11"/>
    <property type="match status" value="1"/>
</dbReference>
<keyword evidence="4" id="KW-1185">Reference proteome</keyword>
<dbReference type="GO" id="GO:0005737">
    <property type="term" value="C:cytoplasm"/>
    <property type="evidence" value="ECO:0007669"/>
    <property type="project" value="TreeGrafter"/>
</dbReference>
<name>A0A0A8LD00_9SACH</name>
<dbReference type="Pfam" id="PF21936">
    <property type="entry name" value="Pcf11_C"/>
    <property type="match status" value="1"/>
</dbReference>
<dbReference type="PANTHER" id="PTHR15921:SF3">
    <property type="entry name" value="PRE-MRNA CLEAVAGE COMPLEX 2 PROTEIN PCF11"/>
    <property type="match status" value="1"/>
</dbReference>
<dbReference type="GO" id="GO:0003729">
    <property type="term" value="F:mRNA binding"/>
    <property type="evidence" value="ECO:0007669"/>
    <property type="project" value="InterPro"/>
</dbReference>
<dbReference type="InterPro" id="IPR021605">
    <property type="entry name" value="Pcf11_Clp1-ID"/>
</dbReference>
<accession>A0A0A8LD00</accession>
<dbReference type="SUPFAM" id="SSF48464">
    <property type="entry name" value="ENTH/VHS domain"/>
    <property type="match status" value="1"/>
</dbReference>
<dbReference type="EMBL" id="CCBQ010000046">
    <property type="protein sequence ID" value="CDO96028.1"/>
    <property type="molecule type" value="Genomic_DNA"/>
</dbReference>
<comment type="caution">
    <text evidence="3">The sequence shown here is derived from an EMBL/GenBank/DDBJ whole genome shotgun (WGS) entry which is preliminary data.</text>
</comment>
<sequence length="588" mass="66757">MSSEDGSDVLEEFKTTLDGLTFNSRPIITSLTQFAEEHMSLAQEFVELIESRLEKCVPSQKLFTFYVMDSICKNAGSPYTIYFSKNLHKLFRKAYLLVDNQTRTKMISMFKTWIVPLPTGDLMFDHSSLNSIESFLIKASALHQKSATPPVMQQNLSNGMGSPNITVKSLLSDIDRLALITQSKLVSTPADTKLQAKVAILKQLRQELQKERLAPEFLLQVHQQLKQIFAQENQQHQQQEQQQQQQMQQMQMQGNSQFLPPSKGFAQNDNGQDQQSNGSSGSIFGGSLQFNAPFLKQLTTSNRLNKLSSLVGKLREKELLHEPKEASIVAVAAKLEPEFDSSNTVQLPSYSLLRDILGDLEAQNQTQNLDIFNASVLQLSQQFVLNDQHPITDKLVHFLYRTKPNKCSICGKRFGNTAEEKELEVQHLDWHFRINVKIKGIQSNTTASTKVIQSRNWYLDETQWADFKDEEIIATDIDSGAAEQQPTFDNSKDDSNEALYTKLKNKHIVVPDYATDMKFQCPICTESTYGKYDDELGEWIWSNCVHVGDKFFHATCYYEAAKSQQANSTSSSFQHLQLDLGIFDELLQ</sequence>
<dbReference type="Pfam" id="PF21940">
    <property type="entry name" value="Pfc11_Rna14-15-ID"/>
    <property type="match status" value="1"/>
</dbReference>
<dbReference type="GO" id="GO:0006369">
    <property type="term" value="P:termination of RNA polymerase II transcription"/>
    <property type="evidence" value="ECO:0007669"/>
    <property type="project" value="InterPro"/>
</dbReference>
<dbReference type="InterPro" id="IPR054127">
    <property type="entry name" value="Pcf11_C"/>
</dbReference>
<gene>
    <name evidence="3" type="ORF">KLDO_g4248</name>
</gene>
<organism evidence="3 4">
    <name type="scientific">Kluyveromyces dobzhanskii CBS 2104</name>
    <dbReference type="NCBI Taxonomy" id="1427455"/>
    <lineage>
        <taxon>Eukaryota</taxon>
        <taxon>Fungi</taxon>
        <taxon>Dikarya</taxon>
        <taxon>Ascomycota</taxon>
        <taxon>Saccharomycotina</taxon>
        <taxon>Saccharomycetes</taxon>
        <taxon>Saccharomycetales</taxon>
        <taxon>Saccharomycetaceae</taxon>
        <taxon>Kluyveromyces</taxon>
    </lineage>
</organism>